<dbReference type="Gene3D" id="1.20.1260.10">
    <property type="match status" value="1"/>
</dbReference>
<dbReference type="Pfam" id="PF03713">
    <property type="entry name" value="DUF305"/>
    <property type="match status" value="1"/>
</dbReference>
<dbReference type="InterPro" id="IPR005183">
    <property type="entry name" value="DUF305_CopM-like"/>
</dbReference>
<feature type="signal peptide" evidence="1">
    <location>
        <begin position="1"/>
        <end position="22"/>
    </location>
</feature>
<dbReference type="PANTHER" id="PTHR36933">
    <property type="entry name" value="SLL0788 PROTEIN"/>
    <property type="match status" value="1"/>
</dbReference>
<dbReference type="RefSeq" id="WP_142521609.1">
    <property type="nucleotide sequence ID" value="NZ_CABFWF030000018.1"/>
</dbReference>
<evidence type="ECO:0000259" key="2">
    <source>
        <dbReference type="Pfam" id="PF03713"/>
    </source>
</evidence>
<accession>A0ABM8PX78</accession>
<organism evidence="3 4">
    <name type="scientific">Pseudorhizobium endolithicum</name>
    <dbReference type="NCBI Taxonomy" id="1191678"/>
    <lineage>
        <taxon>Bacteria</taxon>
        <taxon>Pseudomonadati</taxon>
        <taxon>Pseudomonadota</taxon>
        <taxon>Alphaproteobacteria</taxon>
        <taxon>Hyphomicrobiales</taxon>
        <taxon>Rhizobiaceae</taxon>
        <taxon>Rhizobium/Agrobacterium group</taxon>
        <taxon>Pseudorhizobium</taxon>
    </lineage>
</organism>
<keyword evidence="4" id="KW-1185">Reference proteome</keyword>
<dbReference type="PANTHER" id="PTHR36933:SF1">
    <property type="entry name" value="SLL0788 PROTEIN"/>
    <property type="match status" value="1"/>
</dbReference>
<comment type="caution">
    <text evidence="3">The sequence shown here is derived from an EMBL/GenBank/DDBJ whole genome shotgun (WGS) entry which is preliminary data.</text>
</comment>
<sequence length="119" mass="12669">MAAKSLLLASALALFLAGPAAAQEGHSHAGAEASPDAVISAFEEAAAKMHEDMAIDYSGDADVDFVRGMIPHHEAAIAMAKIELEHGKDPELRKIAEEVIAAQEAEIAQMRKWLEEHGK</sequence>
<feature type="domain" description="DUF305" evidence="2">
    <location>
        <begin position="62"/>
        <end position="118"/>
    </location>
</feature>
<dbReference type="EMBL" id="CABFWF030000018">
    <property type="protein sequence ID" value="CAD7053437.1"/>
    <property type="molecule type" value="Genomic_DNA"/>
</dbReference>
<gene>
    <name evidence="3" type="ORF">REJC140_01997</name>
</gene>
<keyword evidence="1" id="KW-0732">Signal</keyword>
<dbReference type="InterPro" id="IPR012347">
    <property type="entry name" value="Ferritin-like"/>
</dbReference>
<reference evidence="3 4" key="1">
    <citation type="submission" date="2020-11" db="EMBL/GenBank/DDBJ databases">
        <authorList>
            <person name="Lassalle F."/>
        </authorList>
    </citation>
    <scope>NUCLEOTIDE SEQUENCE [LARGE SCALE GENOMIC DNA]</scope>
    <source>
        <strain evidence="3 4">JC140</strain>
    </source>
</reference>
<evidence type="ECO:0000313" key="3">
    <source>
        <dbReference type="EMBL" id="CAD7053437.1"/>
    </source>
</evidence>
<dbReference type="Proteomes" id="UP000606921">
    <property type="component" value="Unassembled WGS sequence"/>
</dbReference>
<protein>
    <recommendedName>
        <fullName evidence="2">DUF305 domain-containing protein</fullName>
    </recommendedName>
</protein>
<proteinExistence type="predicted"/>
<evidence type="ECO:0000313" key="4">
    <source>
        <dbReference type="Proteomes" id="UP000606921"/>
    </source>
</evidence>
<evidence type="ECO:0000256" key="1">
    <source>
        <dbReference type="SAM" id="SignalP"/>
    </source>
</evidence>
<name>A0ABM8PX78_9HYPH</name>
<feature type="chain" id="PRO_5046418416" description="DUF305 domain-containing protein" evidence="1">
    <location>
        <begin position="23"/>
        <end position="119"/>
    </location>
</feature>